<keyword evidence="8 13" id="KW-1133">Transmembrane helix</keyword>
<evidence type="ECO:0000259" key="15">
    <source>
        <dbReference type="PROSITE" id="PS50268"/>
    </source>
</evidence>
<dbReference type="Pfam" id="PF00028">
    <property type="entry name" value="Cadherin"/>
    <property type="match status" value="3"/>
</dbReference>
<feature type="domain" description="Cadherin" evidence="15">
    <location>
        <begin position="354"/>
        <end position="451"/>
    </location>
</feature>
<keyword evidence="17" id="KW-1185">Reference proteome</keyword>
<evidence type="ECO:0000256" key="12">
    <source>
        <dbReference type="PROSITE-ProRule" id="PRU00043"/>
    </source>
</evidence>
<evidence type="ECO:0000256" key="8">
    <source>
        <dbReference type="ARBA" id="ARBA00022989"/>
    </source>
</evidence>
<dbReference type="SMART" id="SM00112">
    <property type="entry name" value="CA"/>
    <property type="match status" value="3"/>
</dbReference>
<dbReference type="Proteomes" id="UP000663879">
    <property type="component" value="Unassembled WGS sequence"/>
</dbReference>
<dbReference type="GO" id="GO:0005886">
    <property type="term" value="C:plasma membrane"/>
    <property type="evidence" value="ECO:0007669"/>
    <property type="project" value="UniProtKB-SubCell"/>
</dbReference>
<evidence type="ECO:0000256" key="6">
    <source>
        <dbReference type="ARBA" id="ARBA00022837"/>
    </source>
</evidence>
<keyword evidence="7" id="KW-0130">Cell adhesion</keyword>
<proteinExistence type="predicted"/>
<keyword evidence="4 14" id="KW-0732">Signal</keyword>
<dbReference type="EMBL" id="CAJNOC010001622">
    <property type="protein sequence ID" value="CAF0879226.1"/>
    <property type="molecule type" value="Genomic_DNA"/>
</dbReference>
<gene>
    <name evidence="16" type="ORF">OXX778_LOCUS10329</name>
</gene>
<keyword evidence="2" id="KW-0245">EGF-like domain</keyword>
<sequence length="885" mass="101780">MKLNFLLIVFCVFKYAFTNPCDINNGHNQQNSIQFDENTKLNTTLFTLPFDDPDQIDLIRMQSNELNDTTLNELFQIINFRKLKLKSHYDLGTLNDFIEILFSCQTKPQGKQREIHRNTFLLYVTINDVNDKRPEFLDTPYRFLVKELTPVGSIVYSEINAIDRDMQNRPNSQISFSIQLGTCSEYFEFPLSTKPELSMAKLINYDTLSACNLTIIAQDHGEPPLSSETTIQIKVIDIDDKDPIFTSNFYKGEIARNSQPGTLVNISHSSIVAYDQDLGLNTPVEYSLNNNQDDMFEIDKNTAELRLKHKITDYDLKKFNLILKATQIDNKLRSSISMLTIDILDTNFHEPKFNSNYYETEIVENSEINSFVLQVMAQDYDQNRLEFKIENNHETPFLIEKYTGVIRVNSRIDYEMKSEYILNVIVSDGIHQDKCLVKIKILNLIDKAPNFEYNFYNFKIKIPYDVFIGQIKAQDVENTSNMTYSLVFNNQNDSKLFCITQTGTIYLCTSHFNTNNLDDFVLKFDRDEYKFNVSVKIYSDYVDGYLENLVECKIQVESKSVEKYSGKDFEAKTSTNDYNRIEPKDFFKNYLIKDIKDMNIFVLIIGVVLIVMIGLFSALVWVKCRQVSVYEKKLETSMNRSTKSSSCGSYSTEKGAETPTMFLTDQSKITILSEYLSSQSNMPRMSYYSNQSTLSSPKLLSFLPPGNFDDKKLIYNNQEPLMVSSEFNLDNSEIYLNDSNKFQANLSNCNQSLVKLVNIMQNQTDSSLISVSVDPQEDEYEVANNEFDLTSSSWLSAGFSSTRLTSVTSSFRSSLSATSLSLTRLKINPNVYKLCFNNTGYLTNVNKDNNSYLSDISSQTSTVMSESMINKVFYDEEKNESLAYV</sequence>
<feature type="signal peptide" evidence="14">
    <location>
        <begin position="1"/>
        <end position="18"/>
    </location>
</feature>
<evidence type="ECO:0000256" key="10">
    <source>
        <dbReference type="ARBA" id="ARBA00023157"/>
    </source>
</evidence>
<feature type="chain" id="PRO_5032318217" description="Cadherin domain-containing protein" evidence="14">
    <location>
        <begin position="19"/>
        <end position="885"/>
    </location>
</feature>
<evidence type="ECO:0000256" key="1">
    <source>
        <dbReference type="ARBA" id="ARBA00004167"/>
    </source>
</evidence>
<dbReference type="PRINTS" id="PR00205">
    <property type="entry name" value="CADHERIN"/>
</dbReference>
<evidence type="ECO:0000313" key="17">
    <source>
        <dbReference type="Proteomes" id="UP000663879"/>
    </source>
</evidence>
<evidence type="ECO:0000256" key="3">
    <source>
        <dbReference type="ARBA" id="ARBA00022692"/>
    </source>
</evidence>
<keyword evidence="3 13" id="KW-0812">Transmembrane</keyword>
<keyword evidence="6 12" id="KW-0106">Calcium</keyword>
<dbReference type="PANTHER" id="PTHR24026:SF133">
    <property type="entry name" value="CADHERIN-RELATED FAMILY MEMBER 2"/>
    <property type="match status" value="1"/>
</dbReference>
<keyword evidence="5" id="KW-0677">Repeat</keyword>
<comment type="subcellular location">
    <subcellularLocation>
        <location evidence="1">Membrane</location>
        <topology evidence="1">Single-pass membrane protein</topology>
    </subcellularLocation>
</comment>
<feature type="domain" description="Cadherin" evidence="15">
    <location>
        <begin position="246"/>
        <end position="353"/>
    </location>
</feature>
<evidence type="ECO:0000256" key="4">
    <source>
        <dbReference type="ARBA" id="ARBA00022729"/>
    </source>
</evidence>
<dbReference type="Gene3D" id="2.60.40.60">
    <property type="entry name" value="Cadherins"/>
    <property type="match status" value="4"/>
</dbReference>
<dbReference type="PROSITE" id="PS50268">
    <property type="entry name" value="CADHERIN_2"/>
    <property type="match status" value="3"/>
</dbReference>
<dbReference type="PANTHER" id="PTHR24026">
    <property type="entry name" value="FAT ATYPICAL CADHERIN-RELATED"/>
    <property type="match status" value="1"/>
</dbReference>
<organism evidence="16 17">
    <name type="scientific">Brachionus calyciflorus</name>
    <dbReference type="NCBI Taxonomy" id="104777"/>
    <lineage>
        <taxon>Eukaryota</taxon>
        <taxon>Metazoa</taxon>
        <taxon>Spiralia</taxon>
        <taxon>Gnathifera</taxon>
        <taxon>Rotifera</taxon>
        <taxon>Eurotatoria</taxon>
        <taxon>Monogononta</taxon>
        <taxon>Pseudotrocha</taxon>
        <taxon>Ploima</taxon>
        <taxon>Brachionidae</taxon>
        <taxon>Brachionus</taxon>
    </lineage>
</organism>
<accession>A0A813Y5J3</accession>
<dbReference type="SUPFAM" id="SSF49313">
    <property type="entry name" value="Cadherin-like"/>
    <property type="match status" value="4"/>
</dbReference>
<feature type="transmembrane region" description="Helical" evidence="13">
    <location>
        <begin position="600"/>
        <end position="622"/>
    </location>
</feature>
<evidence type="ECO:0000313" key="16">
    <source>
        <dbReference type="EMBL" id="CAF0879226.1"/>
    </source>
</evidence>
<protein>
    <recommendedName>
        <fullName evidence="15">Cadherin domain-containing protein</fullName>
    </recommendedName>
</protein>
<keyword evidence="9 13" id="KW-0472">Membrane</keyword>
<dbReference type="GO" id="GO:0007156">
    <property type="term" value="P:homophilic cell adhesion via plasma membrane adhesion molecules"/>
    <property type="evidence" value="ECO:0007669"/>
    <property type="project" value="InterPro"/>
</dbReference>
<evidence type="ECO:0000256" key="13">
    <source>
        <dbReference type="SAM" id="Phobius"/>
    </source>
</evidence>
<dbReference type="InterPro" id="IPR002126">
    <property type="entry name" value="Cadherin-like_dom"/>
</dbReference>
<evidence type="ECO:0000256" key="14">
    <source>
        <dbReference type="SAM" id="SignalP"/>
    </source>
</evidence>
<dbReference type="CDD" id="cd11304">
    <property type="entry name" value="Cadherin_repeat"/>
    <property type="match status" value="3"/>
</dbReference>
<comment type="caution">
    <text evidence="16">The sequence shown here is derived from an EMBL/GenBank/DDBJ whole genome shotgun (WGS) entry which is preliminary data.</text>
</comment>
<feature type="domain" description="Cadherin" evidence="15">
    <location>
        <begin position="137"/>
        <end position="245"/>
    </location>
</feature>
<keyword evidence="11" id="KW-0325">Glycoprotein</keyword>
<dbReference type="FunFam" id="2.60.40.60:FF:000032">
    <property type="entry name" value="FAT atypical cadherin 1"/>
    <property type="match status" value="1"/>
</dbReference>
<dbReference type="OrthoDB" id="6250271at2759"/>
<evidence type="ECO:0000256" key="9">
    <source>
        <dbReference type="ARBA" id="ARBA00023136"/>
    </source>
</evidence>
<evidence type="ECO:0000256" key="11">
    <source>
        <dbReference type="ARBA" id="ARBA00023180"/>
    </source>
</evidence>
<keyword evidence="10" id="KW-1015">Disulfide bond</keyword>
<evidence type="ECO:0000256" key="5">
    <source>
        <dbReference type="ARBA" id="ARBA00022737"/>
    </source>
</evidence>
<dbReference type="GO" id="GO:0005509">
    <property type="term" value="F:calcium ion binding"/>
    <property type="evidence" value="ECO:0007669"/>
    <property type="project" value="UniProtKB-UniRule"/>
</dbReference>
<reference evidence="16" key="1">
    <citation type="submission" date="2021-02" db="EMBL/GenBank/DDBJ databases">
        <authorList>
            <person name="Nowell W R."/>
        </authorList>
    </citation>
    <scope>NUCLEOTIDE SEQUENCE</scope>
    <source>
        <strain evidence="16">Ploen Becks lab</strain>
    </source>
</reference>
<evidence type="ECO:0000256" key="7">
    <source>
        <dbReference type="ARBA" id="ARBA00022889"/>
    </source>
</evidence>
<evidence type="ECO:0000256" key="2">
    <source>
        <dbReference type="ARBA" id="ARBA00022536"/>
    </source>
</evidence>
<dbReference type="AlphaFoldDB" id="A0A813Y5J3"/>
<dbReference type="InterPro" id="IPR015919">
    <property type="entry name" value="Cadherin-like_sf"/>
</dbReference>
<name>A0A813Y5J3_9BILA</name>